<dbReference type="EMBL" id="JANEYG010000001">
    <property type="protein sequence ID" value="KAJ8925982.1"/>
    <property type="molecule type" value="Genomic_DNA"/>
</dbReference>
<evidence type="ECO:0000256" key="2">
    <source>
        <dbReference type="SAM" id="Coils"/>
    </source>
</evidence>
<dbReference type="GO" id="GO:0043122">
    <property type="term" value="P:regulation of canonical NF-kappaB signal transduction"/>
    <property type="evidence" value="ECO:0007669"/>
    <property type="project" value="TreeGrafter"/>
</dbReference>
<protein>
    <recommendedName>
        <fullName evidence="8">Optineurin</fullName>
    </recommendedName>
</protein>
<keyword evidence="1 2" id="KW-0175">Coiled coil</keyword>
<feature type="domain" description="NF-kappa-B essential modulator NEMO N-terminal" evidence="4">
    <location>
        <begin position="164"/>
        <end position="228"/>
    </location>
</feature>
<dbReference type="GO" id="GO:0005634">
    <property type="term" value="C:nucleus"/>
    <property type="evidence" value="ECO:0007669"/>
    <property type="project" value="TreeGrafter"/>
</dbReference>
<feature type="coiled-coil region" evidence="2">
    <location>
        <begin position="410"/>
        <end position="496"/>
    </location>
</feature>
<reference evidence="6 7" key="1">
    <citation type="journal article" date="2023" name="Insect Mol. Biol.">
        <title>Genome sequencing provides insights into the evolution of gene families encoding plant cell wall-degrading enzymes in longhorned beetles.</title>
        <authorList>
            <person name="Shin N.R."/>
            <person name="Okamura Y."/>
            <person name="Kirsch R."/>
            <person name="Pauchet Y."/>
        </authorList>
    </citation>
    <scope>NUCLEOTIDE SEQUENCE [LARGE SCALE GENOMIC DNA]</scope>
    <source>
        <strain evidence="6">EAD_L_NR</strain>
    </source>
</reference>
<feature type="region of interest" description="Disordered" evidence="3">
    <location>
        <begin position="502"/>
        <end position="523"/>
    </location>
</feature>
<feature type="region of interest" description="Disordered" evidence="3">
    <location>
        <begin position="1"/>
        <end position="29"/>
    </location>
</feature>
<dbReference type="GO" id="GO:0070530">
    <property type="term" value="F:K63-linked polyubiquitin modification-dependent protein binding"/>
    <property type="evidence" value="ECO:0007669"/>
    <property type="project" value="TreeGrafter"/>
</dbReference>
<evidence type="ECO:0000313" key="7">
    <source>
        <dbReference type="Proteomes" id="UP001159042"/>
    </source>
</evidence>
<dbReference type="InterPro" id="IPR032419">
    <property type="entry name" value="CC2-LZ_dom"/>
</dbReference>
<dbReference type="InterPro" id="IPR051301">
    <property type="entry name" value="Optineurin/NFkB_EssMod"/>
</dbReference>
<evidence type="ECO:0000259" key="4">
    <source>
        <dbReference type="Pfam" id="PF11577"/>
    </source>
</evidence>
<dbReference type="InterPro" id="IPR021063">
    <property type="entry name" value="NEMO_N"/>
</dbReference>
<feature type="coiled-coil region" evidence="2">
    <location>
        <begin position="208"/>
        <end position="361"/>
    </location>
</feature>
<name>A0AAV8WHC9_9CUCU</name>
<feature type="compositionally biased region" description="Low complexity" evidence="3">
    <location>
        <begin position="511"/>
        <end position="523"/>
    </location>
</feature>
<dbReference type="Gene3D" id="1.20.5.990">
    <property type="entry name" value="Nemo cc2-lz domain - 1d5 darpin complex"/>
    <property type="match status" value="1"/>
</dbReference>
<dbReference type="GO" id="GO:0005737">
    <property type="term" value="C:cytoplasm"/>
    <property type="evidence" value="ECO:0007669"/>
    <property type="project" value="TreeGrafter"/>
</dbReference>
<evidence type="ECO:0000256" key="3">
    <source>
        <dbReference type="SAM" id="MobiDB-lite"/>
    </source>
</evidence>
<evidence type="ECO:0000256" key="1">
    <source>
        <dbReference type="ARBA" id="ARBA00023054"/>
    </source>
</evidence>
<dbReference type="PANTHER" id="PTHR31553">
    <property type="entry name" value="NF-KAPPA-B ESSENTIAL MODULATOR"/>
    <property type="match status" value="1"/>
</dbReference>
<organism evidence="6 7">
    <name type="scientific">Exocentrus adspersus</name>
    <dbReference type="NCBI Taxonomy" id="1586481"/>
    <lineage>
        <taxon>Eukaryota</taxon>
        <taxon>Metazoa</taxon>
        <taxon>Ecdysozoa</taxon>
        <taxon>Arthropoda</taxon>
        <taxon>Hexapoda</taxon>
        <taxon>Insecta</taxon>
        <taxon>Pterygota</taxon>
        <taxon>Neoptera</taxon>
        <taxon>Endopterygota</taxon>
        <taxon>Coleoptera</taxon>
        <taxon>Polyphaga</taxon>
        <taxon>Cucujiformia</taxon>
        <taxon>Chrysomeloidea</taxon>
        <taxon>Cerambycidae</taxon>
        <taxon>Lamiinae</taxon>
        <taxon>Acanthocinini</taxon>
        <taxon>Exocentrus</taxon>
    </lineage>
</organism>
<feature type="domain" description="NF-kappa-B essential modulator NEMO CC2-LZ" evidence="5">
    <location>
        <begin position="386"/>
        <end position="487"/>
    </location>
</feature>
<evidence type="ECO:0000313" key="6">
    <source>
        <dbReference type="EMBL" id="KAJ8925982.1"/>
    </source>
</evidence>
<dbReference type="PANTHER" id="PTHR31553:SF1">
    <property type="entry name" value="NF-KAPPA-B ESSENTIAL MODULATOR"/>
    <property type="match status" value="1"/>
</dbReference>
<keyword evidence="7" id="KW-1185">Reference proteome</keyword>
<sequence>MLKADMASNACSSSTETFKVPSEPGPLPSLGSDEESFVVLWKDVDSKSIVELGHEPIVTNIVEEAKQLIEKELSEIDKASLIVKTDAGTPLNDSPANTVEKPTVSVQELQMAQTENDVSDQNNLETSCNSQSAVFPKMPHVETGFDTPGIISVTTLSTDLTADEVQKKIKEIVEENIQLKDTILQNNMSMKLQYDRIVAWQKDVKQVHDAHKNKLLEAKELVEKLQKESGRLKLELEQLTATKNSQEAEIVALKQALSDRRQVSEEKQHQTVEVNTKSLELEEANRKMKDLQQSMERMTLENNKLKNDKAESDAANKKLKETEQAIMMSLRPALEAAKKEIKELRDELAQAKLQEDEKLKMKDDEIVSLRSQLTQAVHQCNMQPSHSEVITIREQLAKTQIMLTQVEHSRAAAHGQIEDMQNEITELKAKLDGSRAHADEIYALKEQLNVFKADFEAERNAKDTIKQEKERLTEDMQNLQRRNQQLQEEINILRENSDYVVPPSQMRETRASAPSAPSSSSLAPHDHPFKCPVCSFGFRSHTSLENHVYKCLELNDRLP</sequence>
<accession>A0AAV8WHC9</accession>
<evidence type="ECO:0000259" key="5">
    <source>
        <dbReference type="Pfam" id="PF16516"/>
    </source>
</evidence>
<gene>
    <name evidence="6" type="ORF">NQ315_009837</name>
</gene>
<dbReference type="Proteomes" id="UP001159042">
    <property type="component" value="Unassembled WGS sequence"/>
</dbReference>
<dbReference type="Pfam" id="PF11577">
    <property type="entry name" value="NEMO"/>
    <property type="match status" value="1"/>
</dbReference>
<comment type="caution">
    <text evidence="6">The sequence shown here is derived from an EMBL/GenBank/DDBJ whole genome shotgun (WGS) entry which is preliminary data.</text>
</comment>
<dbReference type="Gene3D" id="1.20.5.390">
    <property type="entry name" value="L1 transposable element, trimerization domain"/>
    <property type="match status" value="1"/>
</dbReference>
<evidence type="ECO:0008006" key="8">
    <source>
        <dbReference type="Google" id="ProtNLM"/>
    </source>
</evidence>
<dbReference type="AlphaFoldDB" id="A0AAV8WHC9"/>
<proteinExistence type="predicted"/>
<dbReference type="Pfam" id="PF16516">
    <property type="entry name" value="CC2-LZ"/>
    <property type="match status" value="1"/>
</dbReference>